<dbReference type="InterPro" id="IPR036388">
    <property type="entry name" value="WH-like_DNA-bd_sf"/>
</dbReference>
<dbReference type="EMBL" id="CP120682">
    <property type="protein sequence ID" value="WKN35679.1"/>
    <property type="molecule type" value="Genomic_DNA"/>
</dbReference>
<reference evidence="7" key="1">
    <citation type="journal article" date="2023" name="Comput. Struct. Biotechnol. J.">
        <title>Discovery of a novel marine Bacteroidetes with a rich repertoire of carbohydrate-active enzymes.</title>
        <authorList>
            <person name="Chen B."/>
            <person name="Liu G."/>
            <person name="Chen Q."/>
            <person name="Wang H."/>
            <person name="Liu L."/>
            <person name="Tang K."/>
        </authorList>
    </citation>
    <scope>NUCLEOTIDE SEQUENCE</scope>
    <source>
        <strain evidence="7">TK19036</strain>
    </source>
</reference>
<proteinExistence type="inferred from homology"/>
<dbReference type="NCBIfam" id="TIGR02985">
    <property type="entry name" value="Sig70_bacteroi1"/>
    <property type="match status" value="1"/>
</dbReference>
<dbReference type="Gene3D" id="1.10.10.10">
    <property type="entry name" value="Winged helix-like DNA-binding domain superfamily/Winged helix DNA-binding domain"/>
    <property type="match status" value="1"/>
</dbReference>
<keyword evidence="4" id="KW-0804">Transcription</keyword>
<protein>
    <submittedName>
        <fullName evidence="7">RNA polymerase sigma-70 factor</fullName>
    </submittedName>
</protein>
<dbReference type="Pfam" id="PF08281">
    <property type="entry name" value="Sigma70_r4_2"/>
    <property type="match status" value="1"/>
</dbReference>
<dbReference type="AlphaFoldDB" id="A0AA49JFK9"/>
<reference evidence="7" key="2">
    <citation type="journal article" date="2024" name="Antonie Van Leeuwenhoek">
        <title>Roseihalotalea indica gen. nov., sp. nov., a halophilic Bacteroidetes from mesopelagic Southwest Indian Ocean with higher carbohydrate metabolic potential.</title>
        <authorList>
            <person name="Chen B."/>
            <person name="Zhang M."/>
            <person name="Lin D."/>
            <person name="Ye J."/>
            <person name="Tang K."/>
        </authorList>
    </citation>
    <scope>NUCLEOTIDE SEQUENCE</scope>
    <source>
        <strain evidence="7">TK19036</strain>
    </source>
</reference>
<sequence>MEQEEIRRLVHAMAADDGEAFKQFFDRCYPRFYRLAFYYVKSDMLSEELVSDVFMKLWNNRKNLPDIERLDYYFLQSVKNQALTYLKRESRFFSAEEGAAKSNRIEYNQPENLLIARELAEKIEEAISQLPDKCEMIFQLVREEHMPYKEVAELLDLSPKTVENQMNIALRKLKCAIDEYQQAQVEYSSVSLWPLLMLLNVGM</sequence>
<evidence type="ECO:0000313" key="7">
    <source>
        <dbReference type="EMBL" id="WKN35679.1"/>
    </source>
</evidence>
<dbReference type="SUPFAM" id="SSF88659">
    <property type="entry name" value="Sigma3 and sigma4 domains of RNA polymerase sigma factors"/>
    <property type="match status" value="1"/>
</dbReference>
<feature type="domain" description="RNA polymerase sigma factor 70 region 4 type 2" evidence="6">
    <location>
        <begin position="121"/>
        <end position="173"/>
    </location>
</feature>
<dbReference type="GO" id="GO:0016987">
    <property type="term" value="F:sigma factor activity"/>
    <property type="evidence" value="ECO:0007669"/>
    <property type="project" value="UniProtKB-KW"/>
</dbReference>
<evidence type="ECO:0000256" key="2">
    <source>
        <dbReference type="ARBA" id="ARBA00023015"/>
    </source>
</evidence>
<dbReference type="GO" id="GO:0006352">
    <property type="term" value="P:DNA-templated transcription initiation"/>
    <property type="evidence" value="ECO:0007669"/>
    <property type="project" value="InterPro"/>
</dbReference>
<evidence type="ECO:0000259" key="6">
    <source>
        <dbReference type="Pfam" id="PF08281"/>
    </source>
</evidence>
<dbReference type="Gene3D" id="1.10.1740.10">
    <property type="match status" value="1"/>
</dbReference>
<dbReference type="PANTHER" id="PTHR43133">
    <property type="entry name" value="RNA POLYMERASE ECF-TYPE SIGMA FACTO"/>
    <property type="match status" value="1"/>
</dbReference>
<evidence type="ECO:0000256" key="1">
    <source>
        <dbReference type="ARBA" id="ARBA00010641"/>
    </source>
</evidence>
<dbReference type="NCBIfam" id="TIGR02937">
    <property type="entry name" value="sigma70-ECF"/>
    <property type="match status" value="1"/>
</dbReference>
<evidence type="ECO:0000259" key="5">
    <source>
        <dbReference type="Pfam" id="PF04542"/>
    </source>
</evidence>
<dbReference type="InterPro" id="IPR013249">
    <property type="entry name" value="RNA_pol_sigma70_r4_t2"/>
</dbReference>
<evidence type="ECO:0000256" key="3">
    <source>
        <dbReference type="ARBA" id="ARBA00023082"/>
    </source>
</evidence>
<dbReference type="SUPFAM" id="SSF88946">
    <property type="entry name" value="Sigma2 domain of RNA polymerase sigma factors"/>
    <property type="match status" value="1"/>
</dbReference>
<evidence type="ECO:0000256" key="4">
    <source>
        <dbReference type="ARBA" id="ARBA00023163"/>
    </source>
</evidence>
<keyword evidence="3" id="KW-0731">Sigma factor</keyword>
<dbReference type="Pfam" id="PF04542">
    <property type="entry name" value="Sigma70_r2"/>
    <property type="match status" value="1"/>
</dbReference>
<dbReference type="InterPro" id="IPR007627">
    <property type="entry name" value="RNA_pol_sigma70_r2"/>
</dbReference>
<keyword evidence="2" id="KW-0805">Transcription regulation</keyword>
<dbReference type="PANTHER" id="PTHR43133:SF46">
    <property type="entry name" value="RNA POLYMERASE SIGMA-70 FACTOR ECF SUBFAMILY"/>
    <property type="match status" value="1"/>
</dbReference>
<dbReference type="InterPro" id="IPR014284">
    <property type="entry name" value="RNA_pol_sigma-70_dom"/>
</dbReference>
<feature type="domain" description="RNA polymerase sigma-70 region 2" evidence="5">
    <location>
        <begin position="25"/>
        <end position="91"/>
    </location>
</feature>
<gene>
    <name evidence="7" type="ORF">K4G66_25245</name>
</gene>
<dbReference type="InterPro" id="IPR013325">
    <property type="entry name" value="RNA_pol_sigma_r2"/>
</dbReference>
<organism evidence="7">
    <name type="scientific">Roseihalotalea indica</name>
    <dbReference type="NCBI Taxonomy" id="2867963"/>
    <lineage>
        <taxon>Bacteria</taxon>
        <taxon>Pseudomonadati</taxon>
        <taxon>Bacteroidota</taxon>
        <taxon>Cytophagia</taxon>
        <taxon>Cytophagales</taxon>
        <taxon>Catalimonadaceae</taxon>
        <taxon>Roseihalotalea</taxon>
    </lineage>
</organism>
<name>A0AA49JFK9_9BACT</name>
<dbReference type="InterPro" id="IPR014327">
    <property type="entry name" value="RNA_pol_sigma70_bacteroid"/>
</dbReference>
<dbReference type="InterPro" id="IPR039425">
    <property type="entry name" value="RNA_pol_sigma-70-like"/>
</dbReference>
<dbReference type="GO" id="GO:0003677">
    <property type="term" value="F:DNA binding"/>
    <property type="evidence" value="ECO:0007669"/>
    <property type="project" value="InterPro"/>
</dbReference>
<dbReference type="InterPro" id="IPR013324">
    <property type="entry name" value="RNA_pol_sigma_r3/r4-like"/>
</dbReference>
<accession>A0AA49JFK9</accession>
<comment type="similarity">
    <text evidence="1">Belongs to the sigma-70 factor family. ECF subfamily.</text>
</comment>